<dbReference type="Pfam" id="PF03727">
    <property type="entry name" value="Hexokinase_2"/>
    <property type="match status" value="1"/>
</dbReference>
<name>A0ABR2VJD0_9FUNG</name>
<reference evidence="7 8" key="1">
    <citation type="submission" date="2023-04" db="EMBL/GenBank/DDBJ databases">
        <title>Genome of Basidiobolus ranarum AG-B5.</title>
        <authorList>
            <person name="Stajich J.E."/>
            <person name="Carter-House D."/>
            <person name="Gryganskyi A."/>
        </authorList>
    </citation>
    <scope>NUCLEOTIDE SEQUENCE [LARGE SCALE GENOMIC DNA]</scope>
    <source>
        <strain evidence="7 8">AG-B5</strain>
    </source>
</reference>
<dbReference type="PROSITE" id="PS51748">
    <property type="entry name" value="HEXOKINASE_2"/>
    <property type="match status" value="1"/>
</dbReference>
<comment type="similarity">
    <text evidence="5">Belongs to the hexokinase family.</text>
</comment>
<gene>
    <name evidence="7" type="ORF">K7432_018163</name>
</gene>
<dbReference type="Proteomes" id="UP001479436">
    <property type="component" value="Unassembled WGS sequence"/>
</dbReference>
<evidence type="ECO:0000313" key="8">
    <source>
        <dbReference type="Proteomes" id="UP001479436"/>
    </source>
</evidence>
<dbReference type="PANTHER" id="PTHR19443">
    <property type="entry name" value="HEXOKINASE"/>
    <property type="match status" value="1"/>
</dbReference>
<comment type="pathway">
    <text evidence="1">Carbohydrate degradation; glycolysis; D-glyceraldehyde 3-phosphate and glycerone phosphate from D-glucose: step 1/4.</text>
</comment>
<protein>
    <recommendedName>
        <fullName evidence="5">Phosphotransferase</fullName>
        <ecNumber evidence="5">2.7.1.-</ecNumber>
    </recommendedName>
</protein>
<evidence type="ECO:0000259" key="6">
    <source>
        <dbReference type="Pfam" id="PF03727"/>
    </source>
</evidence>
<dbReference type="EC" id="2.7.1.-" evidence="5"/>
<dbReference type="InterPro" id="IPR001312">
    <property type="entry name" value="Hexokinase"/>
</dbReference>
<dbReference type="EMBL" id="JASJQH010012052">
    <property type="protein sequence ID" value="KAK9662335.1"/>
    <property type="molecule type" value="Genomic_DNA"/>
</dbReference>
<keyword evidence="5" id="KW-0808">Transferase</keyword>
<dbReference type="Gene3D" id="3.40.367.20">
    <property type="match status" value="1"/>
</dbReference>
<keyword evidence="5" id="KW-0547">Nucleotide-binding</keyword>
<proteinExistence type="inferred from homology"/>
<organism evidence="7 8">
    <name type="scientific">Basidiobolus ranarum</name>
    <dbReference type="NCBI Taxonomy" id="34480"/>
    <lineage>
        <taxon>Eukaryota</taxon>
        <taxon>Fungi</taxon>
        <taxon>Fungi incertae sedis</taxon>
        <taxon>Zoopagomycota</taxon>
        <taxon>Entomophthoromycotina</taxon>
        <taxon>Basidiobolomycetes</taxon>
        <taxon>Basidiobolales</taxon>
        <taxon>Basidiobolaceae</taxon>
        <taxon>Basidiobolus</taxon>
    </lineage>
</organism>
<evidence type="ECO:0000313" key="7">
    <source>
        <dbReference type="EMBL" id="KAK9662335.1"/>
    </source>
</evidence>
<keyword evidence="8" id="KW-1185">Reference proteome</keyword>
<dbReference type="PANTHER" id="PTHR19443:SF16">
    <property type="entry name" value="HEXOKINASE TYPE 1-RELATED"/>
    <property type="match status" value="1"/>
</dbReference>
<evidence type="ECO:0000256" key="5">
    <source>
        <dbReference type="RuleBase" id="RU362007"/>
    </source>
</evidence>
<evidence type="ECO:0000256" key="4">
    <source>
        <dbReference type="ARBA" id="ARBA00044613"/>
    </source>
</evidence>
<comment type="pathway">
    <text evidence="2">Carbohydrate metabolism; hexose metabolism.</text>
</comment>
<keyword evidence="5" id="KW-0418">Kinase</keyword>
<keyword evidence="3 5" id="KW-0324">Glycolysis</keyword>
<accession>A0ABR2VJD0</accession>
<comment type="catalytic activity">
    <reaction evidence="4">
        <text>a D-hexose + ATP = a D-hexose 6-phosphate + ADP + H(+)</text>
        <dbReference type="Rhea" id="RHEA:22740"/>
        <dbReference type="ChEBI" id="CHEBI:4194"/>
        <dbReference type="ChEBI" id="CHEBI:15378"/>
        <dbReference type="ChEBI" id="CHEBI:30616"/>
        <dbReference type="ChEBI" id="CHEBI:229467"/>
        <dbReference type="ChEBI" id="CHEBI:456216"/>
        <dbReference type="EC" id="2.7.1.1"/>
    </reaction>
    <physiologicalReaction direction="left-to-right" evidence="4">
        <dbReference type="Rhea" id="RHEA:22741"/>
    </physiologicalReaction>
</comment>
<dbReference type="PRINTS" id="PR00475">
    <property type="entry name" value="HEXOKINASE"/>
</dbReference>
<dbReference type="InterPro" id="IPR043129">
    <property type="entry name" value="ATPase_NBD"/>
</dbReference>
<evidence type="ECO:0000256" key="3">
    <source>
        <dbReference type="ARBA" id="ARBA00023152"/>
    </source>
</evidence>
<evidence type="ECO:0000256" key="2">
    <source>
        <dbReference type="ARBA" id="ARBA00005028"/>
    </source>
</evidence>
<dbReference type="SUPFAM" id="SSF53067">
    <property type="entry name" value="Actin-like ATPase domain"/>
    <property type="match status" value="1"/>
</dbReference>
<keyword evidence="5" id="KW-0067">ATP-binding</keyword>
<feature type="domain" description="Hexokinase C-terminal" evidence="6">
    <location>
        <begin position="3"/>
        <end position="102"/>
    </location>
</feature>
<dbReference type="InterPro" id="IPR022673">
    <property type="entry name" value="Hexokinase_C"/>
</dbReference>
<evidence type="ECO:0000256" key="1">
    <source>
        <dbReference type="ARBA" id="ARBA00004888"/>
    </source>
</evidence>
<sequence>MGIPETSAGDRALVKCVAQLVAERAAQLSGAALSAVLLKRKDLLTKRVTIGVDGSVYQFLPGFSDSLTKCVALLLGDDVASNINIVMAQDGSGVGAALTAMMACKKLAN</sequence>
<comment type="caution">
    <text evidence="7">The sequence shown here is derived from an EMBL/GenBank/DDBJ whole genome shotgun (WGS) entry which is preliminary data.</text>
</comment>